<dbReference type="HOGENOM" id="CLU_2809989_0_0_6"/>
<dbReference type="AlphaFoldDB" id="J3YR40"/>
<reference evidence="2 3" key="1">
    <citation type="journal article" date="2012" name="Mol. Biol. Evol.">
        <title>Genome reduction and co-evolution between the primary and secondary bacterial symbionts of psyllids.</title>
        <authorList>
            <person name="Sloan D.B."/>
            <person name="Moran N.A."/>
        </authorList>
    </citation>
    <scope>NUCLEOTIDE SEQUENCE [LARGE SCALE GENOMIC DNA]</scope>
    <source>
        <strain evidence="2">Ceuc_S</strain>
    </source>
</reference>
<dbReference type="STRING" id="1199245.A359_00530"/>
<dbReference type="KEGG" id="sect:A359_00530"/>
<keyword evidence="1" id="KW-0812">Transmembrane</keyword>
<protein>
    <submittedName>
        <fullName evidence="2">Uncharacterized protein</fullName>
    </submittedName>
</protein>
<proteinExistence type="predicted"/>
<name>J3YR40_9ENTR</name>
<dbReference type="EMBL" id="CP003546">
    <property type="protein sequence ID" value="AFP84458.1"/>
    <property type="molecule type" value="Genomic_DNA"/>
</dbReference>
<evidence type="ECO:0000313" key="2">
    <source>
        <dbReference type="EMBL" id="AFP84458.1"/>
    </source>
</evidence>
<evidence type="ECO:0000256" key="1">
    <source>
        <dbReference type="SAM" id="Phobius"/>
    </source>
</evidence>
<organism evidence="2 3">
    <name type="scientific">secondary endosymbiont of Ctenarytaina eucalypti</name>
    <dbReference type="NCBI Taxonomy" id="1199245"/>
    <lineage>
        <taxon>Bacteria</taxon>
        <taxon>Pseudomonadati</taxon>
        <taxon>Pseudomonadota</taxon>
        <taxon>Gammaproteobacteria</taxon>
        <taxon>Enterobacterales</taxon>
        <taxon>Enterobacteriaceae</taxon>
        <taxon>aphid secondary symbionts</taxon>
    </lineage>
</organism>
<dbReference type="Proteomes" id="UP000003936">
    <property type="component" value="Chromosome"/>
</dbReference>
<keyword evidence="1" id="KW-1133">Transmembrane helix</keyword>
<feature type="transmembrane region" description="Helical" evidence="1">
    <location>
        <begin position="29"/>
        <end position="50"/>
    </location>
</feature>
<evidence type="ECO:0000313" key="3">
    <source>
        <dbReference type="Proteomes" id="UP000003936"/>
    </source>
</evidence>
<sequence length="67" mass="7615">MSQCYSLNNDTINECMCDFRLNMAGGTPYLSALLLRSAIISASIICLYFLDSEVPRKFKHFLFRSAL</sequence>
<keyword evidence="3" id="KW-1185">Reference proteome</keyword>
<gene>
    <name evidence="2" type="ORF">A359_00530</name>
</gene>
<accession>J3YR40</accession>
<keyword evidence="1" id="KW-0472">Membrane</keyword>